<evidence type="ECO:0000313" key="2">
    <source>
        <dbReference type="EMBL" id="WNG48192.1"/>
    </source>
</evidence>
<dbReference type="Pfam" id="PF19829">
    <property type="entry name" value="DUF6310"/>
    <property type="match status" value="1"/>
</dbReference>
<name>A0ABY9WYG8_9BACT</name>
<dbReference type="RefSeq" id="WP_395805414.1">
    <property type="nucleotide sequence ID" value="NZ_CP043494.1"/>
</dbReference>
<organism evidence="2 3">
    <name type="scientific">Archangium minus</name>
    <dbReference type="NCBI Taxonomy" id="83450"/>
    <lineage>
        <taxon>Bacteria</taxon>
        <taxon>Pseudomonadati</taxon>
        <taxon>Myxococcota</taxon>
        <taxon>Myxococcia</taxon>
        <taxon>Myxococcales</taxon>
        <taxon>Cystobacterineae</taxon>
        <taxon>Archangiaceae</taxon>
        <taxon>Archangium</taxon>
    </lineage>
</organism>
<dbReference type="Proteomes" id="UP001611383">
    <property type="component" value="Chromosome"/>
</dbReference>
<keyword evidence="3" id="KW-1185">Reference proteome</keyword>
<dbReference type="InterPro" id="IPR046277">
    <property type="entry name" value="DUF6310"/>
</dbReference>
<feature type="domain" description="DUF6310" evidence="1">
    <location>
        <begin position="19"/>
        <end position="76"/>
    </location>
</feature>
<accession>A0ABY9WYG8</accession>
<evidence type="ECO:0000313" key="3">
    <source>
        <dbReference type="Proteomes" id="UP001611383"/>
    </source>
</evidence>
<gene>
    <name evidence="2" type="ORF">F0U60_31695</name>
</gene>
<reference evidence="2 3" key="1">
    <citation type="submission" date="2019-08" db="EMBL/GenBank/DDBJ databases">
        <title>Archangium and Cystobacter genomes.</title>
        <authorList>
            <person name="Chen I.-C.K."/>
            <person name="Wielgoss S."/>
        </authorList>
    </citation>
    <scope>NUCLEOTIDE SEQUENCE [LARGE SCALE GENOMIC DNA]</scope>
    <source>
        <strain evidence="2 3">Cbm 6</strain>
    </source>
</reference>
<dbReference type="EMBL" id="CP043494">
    <property type="protein sequence ID" value="WNG48192.1"/>
    <property type="molecule type" value="Genomic_DNA"/>
</dbReference>
<protein>
    <recommendedName>
        <fullName evidence="1">DUF6310 domain-containing protein</fullName>
    </recommendedName>
</protein>
<evidence type="ECO:0000259" key="1">
    <source>
        <dbReference type="Pfam" id="PF19829"/>
    </source>
</evidence>
<sequence length="78" mass="8726">MPWTDGGRCAVQEASEPWYNEFIQDQEIEKEMKQLLNERKAALACGYDFVVGVSTEAHKRALLSKAPTLNVVVTGCPR</sequence>
<proteinExistence type="predicted"/>